<dbReference type="GO" id="GO:0005737">
    <property type="term" value="C:cytoplasm"/>
    <property type="evidence" value="ECO:0007669"/>
    <property type="project" value="InterPro"/>
</dbReference>
<dbReference type="PRINTS" id="PR00785">
    <property type="entry name" value="NCTRNSLOCATR"/>
</dbReference>
<dbReference type="Ensembl" id="ENSSPAT00000009450.1">
    <property type="protein sequence ID" value="ENSSPAP00000009285.1"/>
    <property type="gene ID" value="ENSSPAG00000007058.1"/>
</dbReference>
<dbReference type="Pfam" id="PF00989">
    <property type="entry name" value="PAS"/>
    <property type="match status" value="1"/>
</dbReference>
<evidence type="ECO:0000256" key="5">
    <source>
        <dbReference type="ARBA" id="ARBA00023163"/>
    </source>
</evidence>
<evidence type="ECO:0000256" key="2">
    <source>
        <dbReference type="ARBA" id="ARBA00022737"/>
    </source>
</evidence>
<dbReference type="GO" id="GO:0005634">
    <property type="term" value="C:nucleus"/>
    <property type="evidence" value="ECO:0007669"/>
    <property type="project" value="UniProtKB-SubCell"/>
</dbReference>
<dbReference type="InterPro" id="IPR050933">
    <property type="entry name" value="Circadian_TF"/>
</dbReference>
<dbReference type="STRING" id="144197.ENSSPAP00000009285"/>
<evidence type="ECO:0000259" key="8">
    <source>
        <dbReference type="PROSITE" id="PS50888"/>
    </source>
</evidence>
<dbReference type="InterPro" id="IPR001067">
    <property type="entry name" value="Nuc_translocat"/>
</dbReference>
<keyword evidence="2" id="KW-0677">Repeat</keyword>
<dbReference type="GeneTree" id="ENSGT00940000160423"/>
<dbReference type="SUPFAM" id="SSF47459">
    <property type="entry name" value="HLH, helix-loop-helix DNA-binding domain"/>
    <property type="match status" value="1"/>
</dbReference>
<dbReference type="SMART" id="SM00353">
    <property type="entry name" value="HLH"/>
    <property type="match status" value="1"/>
</dbReference>
<dbReference type="CDD" id="cd00130">
    <property type="entry name" value="PAS"/>
    <property type="match status" value="2"/>
</dbReference>
<dbReference type="PROSITE" id="PS50112">
    <property type="entry name" value="PAS"/>
    <property type="match status" value="2"/>
</dbReference>
<dbReference type="InterPro" id="IPR013767">
    <property type="entry name" value="PAS_fold"/>
</dbReference>
<keyword evidence="5" id="KW-0804">Transcription</keyword>
<dbReference type="PANTHER" id="PTHR23042">
    <property type="entry name" value="CIRCADIAN PROTEIN CLOCK/ARNT/BMAL/PAS"/>
    <property type="match status" value="1"/>
</dbReference>
<reference evidence="9" key="1">
    <citation type="submission" date="2023-09" db="UniProtKB">
        <authorList>
            <consortium name="Ensembl"/>
        </authorList>
    </citation>
    <scope>IDENTIFICATION</scope>
</reference>
<evidence type="ECO:0000256" key="4">
    <source>
        <dbReference type="ARBA" id="ARBA00023125"/>
    </source>
</evidence>
<dbReference type="GO" id="GO:0005667">
    <property type="term" value="C:transcription regulator complex"/>
    <property type="evidence" value="ECO:0007669"/>
    <property type="project" value="InterPro"/>
</dbReference>
<dbReference type="GO" id="GO:0003677">
    <property type="term" value="F:DNA binding"/>
    <property type="evidence" value="ECO:0007669"/>
    <property type="project" value="UniProtKB-KW"/>
</dbReference>
<feature type="domain" description="PAS" evidence="7">
    <location>
        <begin position="103"/>
        <end position="168"/>
    </location>
</feature>
<evidence type="ECO:0000256" key="6">
    <source>
        <dbReference type="ARBA" id="ARBA00023242"/>
    </source>
</evidence>
<keyword evidence="3" id="KW-0805">Transcription regulation</keyword>
<dbReference type="GO" id="GO:0003700">
    <property type="term" value="F:DNA-binding transcription factor activity"/>
    <property type="evidence" value="ECO:0007669"/>
    <property type="project" value="InterPro"/>
</dbReference>
<name>A0A3B4ZLV9_9TELE</name>
<dbReference type="InterPro" id="IPR011598">
    <property type="entry name" value="bHLH_dom"/>
</dbReference>
<dbReference type="Pfam" id="PF14598">
    <property type="entry name" value="PAS_11"/>
    <property type="match status" value="1"/>
</dbReference>
<dbReference type="GO" id="GO:0046983">
    <property type="term" value="F:protein dimerization activity"/>
    <property type="evidence" value="ECO:0007669"/>
    <property type="project" value="InterPro"/>
</dbReference>
<feature type="domain" description="PAS" evidence="7">
    <location>
        <begin position="303"/>
        <end position="352"/>
    </location>
</feature>
<dbReference type="SMART" id="SM00091">
    <property type="entry name" value="PAS"/>
    <property type="match status" value="2"/>
</dbReference>
<protein>
    <submittedName>
        <fullName evidence="9">Aryl hydrocarbon receptor nuclear translocator-like protein 2</fullName>
    </submittedName>
</protein>
<organism evidence="9">
    <name type="scientific">Stegastes partitus</name>
    <name type="common">bicolor damselfish</name>
    <dbReference type="NCBI Taxonomy" id="144197"/>
    <lineage>
        <taxon>Eukaryota</taxon>
        <taxon>Metazoa</taxon>
        <taxon>Chordata</taxon>
        <taxon>Craniata</taxon>
        <taxon>Vertebrata</taxon>
        <taxon>Euteleostomi</taxon>
        <taxon>Actinopterygii</taxon>
        <taxon>Neopterygii</taxon>
        <taxon>Teleostei</taxon>
        <taxon>Neoteleostei</taxon>
        <taxon>Acanthomorphata</taxon>
        <taxon>Ovalentaria</taxon>
        <taxon>Pomacentridae</taxon>
        <taxon>Stegastes</taxon>
    </lineage>
</organism>
<evidence type="ECO:0000256" key="1">
    <source>
        <dbReference type="ARBA" id="ARBA00004123"/>
    </source>
</evidence>
<evidence type="ECO:0000256" key="3">
    <source>
        <dbReference type="ARBA" id="ARBA00023015"/>
    </source>
</evidence>
<evidence type="ECO:0000313" key="9">
    <source>
        <dbReference type="Ensembl" id="ENSSPAP00000009285.1"/>
    </source>
</evidence>
<proteinExistence type="predicted"/>
<dbReference type="Gene3D" id="4.10.280.10">
    <property type="entry name" value="Helix-loop-helix DNA-binding domain"/>
    <property type="match status" value="1"/>
</dbReference>
<feature type="domain" description="BHLH" evidence="8">
    <location>
        <begin position="32"/>
        <end position="85"/>
    </location>
</feature>
<comment type="subcellular location">
    <subcellularLocation>
        <location evidence="1">Nucleus</location>
    </subcellularLocation>
</comment>
<accession>A0A3B4ZLV9</accession>
<dbReference type="Pfam" id="PF00010">
    <property type="entry name" value="HLH"/>
    <property type="match status" value="1"/>
</dbReference>
<gene>
    <name evidence="9" type="primary">BMAL2</name>
</gene>
<dbReference type="InterPro" id="IPR000014">
    <property type="entry name" value="PAS"/>
</dbReference>
<dbReference type="InterPro" id="IPR036638">
    <property type="entry name" value="HLH_DNA-bd_sf"/>
</dbReference>
<dbReference type="SUPFAM" id="SSF55785">
    <property type="entry name" value="PYP-like sensor domain (PAS domain)"/>
    <property type="match status" value="2"/>
</dbReference>
<sequence>HTVSLPSYRQGLDFQMDDDLSRYTDFSTVKCSHREPHRKIEKRRRDKMNNLIDELSAMIPACQPMARKLDKLTVLRKAVQHLKALKGTSSAFTDTTCKPSILPHDDLRHLLLRTADGFLLVVSCDRAKILFISESVSKILNFTRLDLTGQSLFDFIHPKDINKVKEQLSSSDMSPRQRLIDAATGVQVQVDAPVRPSHLSSGARRSFFCRMKHSRVAGKHEDKHSLPSTYKKKDTYKYCTLHCTGYMRSWPSSQLESESDIDKETSSLTCLVTVCRLKPHVSHQPSKDINVKPTEFVTRCAIDGKFTFVDQQATTVIGYLPQELLGTSCYEYFHQDDLQHLAEKHRQVLRSKEKIETKCYKFKTKYGSYVSLQSQWFSFTNPWTKEVEFIVSSNRLVLGPGHTKDEEEAGSSNALQDDTKQIPVIPSISSGIGTMIYAGSIGTQIANELIDSYRVNSSPSSGASSPFGAALEKCPLVSPQTSRSVSDLVYCTFTGGEPSQLDLDNIVVPGLSSFSSDEAALAVIMSLLETDVNMGQSGDFEELHWPF</sequence>
<dbReference type="PROSITE" id="PS50888">
    <property type="entry name" value="BHLH"/>
    <property type="match status" value="1"/>
</dbReference>
<keyword evidence="4" id="KW-0238">DNA-binding</keyword>
<dbReference type="Gene3D" id="3.30.450.20">
    <property type="entry name" value="PAS domain"/>
    <property type="match status" value="2"/>
</dbReference>
<evidence type="ECO:0000259" key="7">
    <source>
        <dbReference type="PROSITE" id="PS50112"/>
    </source>
</evidence>
<keyword evidence="6" id="KW-0539">Nucleus</keyword>
<dbReference type="NCBIfam" id="TIGR00229">
    <property type="entry name" value="sensory_box"/>
    <property type="match status" value="1"/>
</dbReference>
<dbReference type="InterPro" id="IPR035965">
    <property type="entry name" value="PAS-like_dom_sf"/>
</dbReference>
<dbReference type="AlphaFoldDB" id="A0A3B4ZLV9"/>